<feature type="compositionally biased region" description="Basic and acidic residues" evidence="2">
    <location>
        <begin position="244"/>
        <end position="255"/>
    </location>
</feature>
<evidence type="ECO:0000313" key="3">
    <source>
        <dbReference type="EMBL" id="GJT52032.1"/>
    </source>
</evidence>
<keyword evidence="1" id="KW-0175">Coiled coil</keyword>
<sequence>MAALESCPKHNMIAYLEKTDGNAEFHEIMDHFLPTNSFTCSQLYITATVAGKPVTISEASIRSDLLFDDADGIDTLNNQAIFDTIQLMGHLDAKKKFVMYSRFISVFLAKQLKNVPIPLDHFPINTLTSKPDPSPRPSLSIPIPDSDPEGSGGNHGGQSSSDKSLSRNEDGLTLQSVYDLCVSLCKQVIIQAKEIKDLKAQLKKLKKKARPVITHHKAWMKSVSIKTRLAGKKSMQKKWMQKVSTEDAHNEKGVSTEDQVSTVNPDEGTNKPKVSIDQLNVSIDKLDEGTAEQKNGNSDENATPAATLIVFGDDDTIAEFLPLPNIDPKDKGKKVLEEEAESEAESEGVNEAKRKFAQLANDEEIARKVLEEWETEEEKKRLVEAEATKAALIRDYDDIQARIEADRILAARLQEEEREKFTIKERAKLLHDTIAA</sequence>
<evidence type="ECO:0000256" key="1">
    <source>
        <dbReference type="SAM" id="Coils"/>
    </source>
</evidence>
<keyword evidence="4" id="KW-1185">Reference proteome</keyword>
<reference evidence="3" key="1">
    <citation type="journal article" date="2022" name="Int. J. Mol. Sci.">
        <title>Draft Genome of Tanacetum Coccineum: Genomic Comparison of Closely Related Tanacetum-Family Plants.</title>
        <authorList>
            <person name="Yamashiro T."/>
            <person name="Shiraishi A."/>
            <person name="Nakayama K."/>
            <person name="Satake H."/>
        </authorList>
    </citation>
    <scope>NUCLEOTIDE SEQUENCE</scope>
</reference>
<accession>A0ABQ5ENC7</accession>
<feature type="region of interest" description="Disordered" evidence="2">
    <location>
        <begin position="330"/>
        <end position="349"/>
    </location>
</feature>
<reference evidence="3" key="2">
    <citation type="submission" date="2022-01" db="EMBL/GenBank/DDBJ databases">
        <authorList>
            <person name="Yamashiro T."/>
            <person name="Shiraishi A."/>
            <person name="Satake H."/>
            <person name="Nakayama K."/>
        </authorList>
    </citation>
    <scope>NUCLEOTIDE SEQUENCE</scope>
</reference>
<feature type="compositionally biased region" description="Acidic residues" evidence="2">
    <location>
        <begin position="338"/>
        <end position="348"/>
    </location>
</feature>
<gene>
    <name evidence="3" type="ORF">Tco_0978189</name>
</gene>
<comment type="caution">
    <text evidence="3">The sequence shown here is derived from an EMBL/GenBank/DDBJ whole genome shotgun (WGS) entry which is preliminary data.</text>
</comment>
<name>A0ABQ5ENC7_9ASTR</name>
<feature type="region of interest" description="Disordered" evidence="2">
    <location>
        <begin position="127"/>
        <end position="168"/>
    </location>
</feature>
<dbReference type="EMBL" id="BQNB010016457">
    <property type="protein sequence ID" value="GJT52032.1"/>
    <property type="molecule type" value="Genomic_DNA"/>
</dbReference>
<protein>
    <submittedName>
        <fullName evidence="3">Uncharacterized protein</fullName>
    </submittedName>
</protein>
<proteinExistence type="predicted"/>
<feature type="region of interest" description="Disordered" evidence="2">
    <location>
        <begin position="243"/>
        <end position="273"/>
    </location>
</feature>
<evidence type="ECO:0000256" key="2">
    <source>
        <dbReference type="SAM" id="MobiDB-lite"/>
    </source>
</evidence>
<dbReference type="Proteomes" id="UP001151760">
    <property type="component" value="Unassembled WGS sequence"/>
</dbReference>
<feature type="coiled-coil region" evidence="1">
    <location>
        <begin position="375"/>
        <end position="416"/>
    </location>
</feature>
<organism evidence="3 4">
    <name type="scientific">Tanacetum coccineum</name>
    <dbReference type="NCBI Taxonomy" id="301880"/>
    <lineage>
        <taxon>Eukaryota</taxon>
        <taxon>Viridiplantae</taxon>
        <taxon>Streptophyta</taxon>
        <taxon>Embryophyta</taxon>
        <taxon>Tracheophyta</taxon>
        <taxon>Spermatophyta</taxon>
        <taxon>Magnoliopsida</taxon>
        <taxon>eudicotyledons</taxon>
        <taxon>Gunneridae</taxon>
        <taxon>Pentapetalae</taxon>
        <taxon>asterids</taxon>
        <taxon>campanulids</taxon>
        <taxon>Asterales</taxon>
        <taxon>Asteraceae</taxon>
        <taxon>Asteroideae</taxon>
        <taxon>Anthemideae</taxon>
        <taxon>Anthemidinae</taxon>
        <taxon>Tanacetum</taxon>
    </lineage>
</organism>
<evidence type="ECO:0000313" key="4">
    <source>
        <dbReference type="Proteomes" id="UP001151760"/>
    </source>
</evidence>